<sequence length="61" mass="7191">MISIKERKEVCYGGEPDIFPGNWIRRSPIDEDNQEFDITRRDLEEPQGVPYISIPSYDVEF</sequence>
<evidence type="ECO:0000313" key="2">
    <source>
        <dbReference type="Proteomes" id="UP000283745"/>
    </source>
</evidence>
<evidence type="ECO:0000313" key="1">
    <source>
        <dbReference type="EMBL" id="RHE41938.1"/>
    </source>
</evidence>
<organism evidence="1 2">
    <name type="scientific">Blautia obeum</name>
    <dbReference type="NCBI Taxonomy" id="40520"/>
    <lineage>
        <taxon>Bacteria</taxon>
        <taxon>Bacillati</taxon>
        <taxon>Bacillota</taxon>
        <taxon>Clostridia</taxon>
        <taxon>Lachnospirales</taxon>
        <taxon>Lachnospiraceae</taxon>
        <taxon>Blautia</taxon>
    </lineage>
</organism>
<dbReference type="RefSeq" id="WP_015542834.1">
    <property type="nucleotide sequence ID" value="NZ_CABJFK010000001.1"/>
</dbReference>
<accession>A0A414EMH6</accession>
<dbReference type="AlphaFoldDB" id="A0A414EMH6"/>
<gene>
    <name evidence="1" type="ORF">DW740_01130</name>
</gene>
<dbReference type="Proteomes" id="UP000283745">
    <property type="component" value="Unassembled WGS sequence"/>
</dbReference>
<proteinExistence type="predicted"/>
<protein>
    <submittedName>
        <fullName evidence="1">Uncharacterized protein</fullName>
    </submittedName>
</protein>
<reference evidence="1 2" key="1">
    <citation type="submission" date="2018-08" db="EMBL/GenBank/DDBJ databases">
        <title>A genome reference for cultivated species of the human gut microbiota.</title>
        <authorList>
            <person name="Zou Y."/>
            <person name="Xue W."/>
            <person name="Luo G."/>
        </authorList>
    </citation>
    <scope>NUCLEOTIDE SEQUENCE [LARGE SCALE GENOMIC DNA]</scope>
    <source>
        <strain evidence="1 2">AM28-23</strain>
    </source>
</reference>
<name>A0A414EMH6_9FIRM</name>
<comment type="caution">
    <text evidence="1">The sequence shown here is derived from an EMBL/GenBank/DDBJ whole genome shotgun (WGS) entry which is preliminary data.</text>
</comment>
<dbReference type="EMBL" id="QSKF01000001">
    <property type="protein sequence ID" value="RHE41938.1"/>
    <property type="molecule type" value="Genomic_DNA"/>
</dbReference>